<dbReference type="Proteomes" id="UP000789702">
    <property type="component" value="Unassembled WGS sequence"/>
</dbReference>
<organism evidence="1 2">
    <name type="scientific">Dentiscutata heterogama</name>
    <dbReference type="NCBI Taxonomy" id="1316150"/>
    <lineage>
        <taxon>Eukaryota</taxon>
        <taxon>Fungi</taxon>
        <taxon>Fungi incertae sedis</taxon>
        <taxon>Mucoromycota</taxon>
        <taxon>Glomeromycotina</taxon>
        <taxon>Glomeromycetes</taxon>
        <taxon>Diversisporales</taxon>
        <taxon>Gigasporaceae</taxon>
        <taxon>Dentiscutata</taxon>
    </lineage>
</organism>
<dbReference type="EMBL" id="CAJVPU010015489">
    <property type="protein sequence ID" value="CAG8647159.1"/>
    <property type="molecule type" value="Genomic_DNA"/>
</dbReference>
<reference evidence="1" key="1">
    <citation type="submission" date="2021-06" db="EMBL/GenBank/DDBJ databases">
        <authorList>
            <person name="Kallberg Y."/>
            <person name="Tangrot J."/>
            <person name="Rosling A."/>
        </authorList>
    </citation>
    <scope>NUCLEOTIDE SEQUENCE</scope>
    <source>
        <strain evidence="1">IL203A</strain>
    </source>
</reference>
<keyword evidence="2" id="KW-1185">Reference proteome</keyword>
<evidence type="ECO:0000313" key="2">
    <source>
        <dbReference type="Proteomes" id="UP000789702"/>
    </source>
</evidence>
<evidence type="ECO:0000313" key="1">
    <source>
        <dbReference type="EMBL" id="CAG8647159.1"/>
    </source>
</evidence>
<name>A0ACA9NC72_9GLOM</name>
<feature type="non-terminal residue" evidence="1">
    <location>
        <position position="84"/>
    </location>
</feature>
<protein>
    <submittedName>
        <fullName evidence="1">14141_t:CDS:1</fullName>
    </submittedName>
</protein>
<comment type="caution">
    <text evidence="1">The sequence shown here is derived from an EMBL/GenBank/DDBJ whole genome shotgun (WGS) entry which is preliminary data.</text>
</comment>
<feature type="non-terminal residue" evidence="1">
    <location>
        <position position="1"/>
    </location>
</feature>
<accession>A0ACA9NC72</accession>
<sequence>ASTLGLSTVLAKLDENNREYIGVYTSRSINKPKKNYLVPELECLAVIWLKDKHARMYTHEQEDQQIVYMLDIGDDDLVKSEITV</sequence>
<proteinExistence type="predicted"/>
<gene>
    <name evidence="1" type="ORF">DHETER_LOCUS9120</name>
</gene>